<dbReference type="GO" id="GO:0003677">
    <property type="term" value="F:DNA binding"/>
    <property type="evidence" value="ECO:0007669"/>
    <property type="project" value="InterPro"/>
</dbReference>
<dbReference type="OrthoDB" id="9781059at2"/>
<evidence type="ECO:0000259" key="2">
    <source>
        <dbReference type="PROSITE" id="PS50930"/>
    </source>
</evidence>
<evidence type="ECO:0000256" key="1">
    <source>
        <dbReference type="SAM" id="Phobius"/>
    </source>
</evidence>
<keyword evidence="1" id="KW-0812">Transmembrane</keyword>
<organism evidence="3 4">
    <name type="scientific">Sandarakinorhabdus cyanobacteriorum</name>
    <dbReference type="NCBI Taxonomy" id="1981098"/>
    <lineage>
        <taxon>Bacteria</taxon>
        <taxon>Pseudomonadati</taxon>
        <taxon>Pseudomonadota</taxon>
        <taxon>Alphaproteobacteria</taxon>
        <taxon>Sphingomonadales</taxon>
        <taxon>Sphingosinicellaceae</taxon>
        <taxon>Sandarakinorhabdus</taxon>
    </lineage>
</organism>
<feature type="transmembrane region" description="Helical" evidence="1">
    <location>
        <begin position="122"/>
        <end position="144"/>
    </location>
</feature>
<gene>
    <name evidence="3" type="ORF">CHU93_01170</name>
</gene>
<dbReference type="GO" id="GO:0000156">
    <property type="term" value="F:phosphorelay response regulator activity"/>
    <property type="evidence" value="ECO:0007669"/>
    <property type="project" value="InterPro"/>
</dbReference>
<reference evidence="3 4" key="1">
    <citation type="submission" date="2017-07" db="EMBL/GenBank/DDBJ databases">
        <title>Sandarakinorhabdus cyanobacteriorum sp. nov., a novel bacterium isolated from cyanobacterial aggregates in a eutrophic lake.</title>
        <authorList>
            <person name="Cai H."/>
        </authorList>
    </citation>
    <scope>NUCLEOTIDE SEQUENCE [LARGE SCALE GENOMIC DNA]</scope>
    <source>
        <strain evidence="3 4">TH057</strain>
    </source>
</reference>
<evidence type="ECO:0000313" key="3">
    <source>
        <dbReference type="EMBL" id="OYQ36111.1"/>
    </source>
</evidence>
<dbReference type="InterPro" id="IPR012379">
    <property type="entry name" value="LytTR_MHYE"/>
</dbReference>
<accession>A0A255Z3V7</accession>
<evidence type="ECO:0000313" key="4">
    <source>
        <dbReference type="Proteomes" id="UP000216991"/>
    </source>
</evidence>
<dbReference type="InterPro" id="IPR007492">
    <property type="entry name" value="LytTR_DNA-bd_dom"/>
</dbReference>
<name>A0A255Z3V7_9SPHN</name>
<keyword evidence="1" id="KW-1133">Transmembrane helix</keyword>
<proteinExistence type="predicted"/>
<comment type="caution">
    <text evidence="3">The sequence shown here is derived from an EMBL/GenBank/DDBJ whole genome shotgun (WGS) entry which is preliminary data.</text>
</comment>
<dbReference type="Pfam" id="PF04397">
    <property type="entry name" value="LytTR"/>
    <property type="match status" value="1"/>
</dbReference>
<protein>
    <recommendedName>
        <fullName evidence="2">HTH LytTR-type domain-containing protein</fullName>
    </recommendedName>
</protein>
<dbReference type="InterPro" id="IPR046947">
    <property type="entry name" value="LytR-like"/>
</dbReference>
<dbReference type="EMBL" id="NOXT01000049">
    <property type="protein sequence ID" value="OYQ36111.1"/>
    <property type="molecule type" value="Genomic_DNA"/>
</dbReference>
<dbReference type="PROSITE" id="PS50930">
    <property type="entry name" value="HTH_LYTTR"/>
    <property type="match status" value="1"/>
</dbReference>
<dbReference type="SMART" id="SM00850">
    <property type="entry name" value="LytTR"/>
    <property type="match status" value="1"/>
</dbReference>
<dbReference type="PANTHER" id="PTHR37299:SF1">
    <property type="entry name" value="STAGE 0 SPORULATION PROTEIN A HOMOLOG"/>
    <property type="match status" value="1"/>
</dbReference>
<dbReference type="Gene3D" id="2.40.50.1020">
    <property type="entry name" value="LytTr DNA-binding domain"/>
    <property type="match status" value="1"/>
</dbReference>
<dbReference type="Proteomes" id="UP000216991">
    <property type="component" value="Unassembled WGS sequence"/>
</dbReference>
<keyword evidence="1" id="KW-0472">Membrane</keyword>
<sequence length="313" mass="33986">MRSQSRSKRRVGVVLMPIAMALRGAAFRCEVMAGNRLGTGGRQVGTSGTGSGTSGAPRWAMPLVALLLLLKGVVDAESIADRTPELATWQPYTLELTSAAFFMALLWPLWRLSRRLRPPRLAWPVAAAAHLALLPLLVLLHAAWLDASRRLLFAAHGRAYRFDWTADQLLFEARKDVLTLVALLALGWLFDRLFAPAAPTAVRSDLPPFRLAIKDGGRTLFLAAEEISHASTAGNYVELATVHGPLLHRVTMAALADELAPHGFVRIHRAHLVRAAAVRSIASEGSGDFRVMLADGTSLPGSRRYRAGLASRQ</sequence>
<dbReference type="AlphaFoldDB" id="A0A255Z3V7"/>
<dbReference type="PANTHER" id="PTHR37299">
    <property type="entry name" value="TRANSCRIPTIONAL REGULATOR-RELATED"/>
    <property type="match status" value="1"/>
</dbReference>
<keyword evidence="4" id="KW-1185">Reference proteome</keyword>
<dbReference type="PIRSF" id="PIRSF031767">
    <property type="entry name" value="MHYE_LytTR"/>
    <property type="match status" value="1"/>
</dbReference>
<feature type="domain" description="HTH LytTR-type" evidence="2">
    <location>
        <begin position="211"/>
        <end position="313"/>
    </location>
</feature>